<evidence type="ECO:0000256" key="1">
    <source>
        <dbReference type="ARBA" id="ARBA00022723"/>
    </source>
</evidence>
<dbReference type="Gene3D" id="2.20.25.240">
    <property type="match status" value="3"/>
</dbReference>
<proteinExistence type="predicted"/>
<dbReference type="GO" id="GO:0008270">
    <property type="term" value="F:zinc ion binding"/>
    <property type="evidence" value="ECO:0007669"/>
    <property type="project" value="UniProtKB-KW"/>
</dbReference>
<evidence type="ECO:0000256" key="3">
    <source>
        <dbReference type="ARBA" id="ARBA00022833"/>
    </source>
</evidence>
<evidence type="ECO:0000256" key="2">
    <source>
        <dbReference type="ARBA" id="ARBA00022771"/>
    </source>
</evidence>
<accession>A0A5E4Q006</accession>
<keyword evidence="3" id="KW-0862">Zinc</keyword>
<keyword evidence="6" id="KW-1185">Reference proteome</keyword>
<gene>
    <name evidence="5" type="ORF">LSINAPIS_LOCUS3495</name>
</gene>
<organism evidence="5 6">
    <name type="scientific">Leptidea sinapis</name>
    <dbReference type="NCBI Taxonomy" id="189913"/>
    <lineage>
        <taxon>Eukaryota</taxon>
        <taxon>Metazoa</taxon>
        <taxon>Ecdysozoa</taxon>
        <taxon>Arthropoda</taxon>
        <taxon>Hexapoda</taxon>
        <taxon>Insecta</taxon>
        <taxon>Pterygota</taxon>
        <taxon>Neoptera</taxon>
        <taxon>Endopterygota</taxon>
        <taxon>Lepidoptera</taxon>
        <taxon>Glossata</taxon>
        <taxon>Ditrysia</taxon>
        <taxon>Papilionoidea</taxon>
        <taxon>Pieridae</taxon>
        <taxon>Dismorphiinae</taxon>
        <taxon>Leptidea</taxon>
    </lineage>
</organism>
<keyword evidence="1" id="KW-0479">Metal-binding</keyword>
<keyword evidence="2" id="KW-0863">Zinc-finger</keyword>
<protein>
    <recommendedName>
        <fullName evidence="4">FLYWCH-type domain-containing protein</fullName>
    </recommendedName>
</protein>
<dbReference type="Pfam" id="PF04500">
    <property type="entry name" value="FLYWCH"/>
    <property type="match status" value="2"/>
</dbReference>
<feature type="domain" description="FLYWCH-type" evidence="4">
    <location>
        <begin position="213"/>
        <end position="278"/>
    </location>
</feature>
<feature type="domain" description="FLYWCH-type" evidence="4">
    <location>
        <begin position="143"/>
        <end position="208"/>
    </location>
</feature>
<evidence type="ECO:0000259" key="4">
    <source>
        <dbReference type="Pfam" id="PF04500"/>
    </source>
</evidence>
<name>A0A5E4Q006_9NEOP</name>
<sequence>MEVFNSSFERLPSLCTKFVKSQRGKTLILYDGFTFCRAFHKTRMELAVKKKRHYGRKTHWACSTHHRKAKYVTSQRGKTLISYDGFTFCRTVKKTKMELAVKKYRWILSFVTSKRGNTLILCDGFTFYRNVKKAKIEITAISYTTSRRGKPMIICNGFTFYKHVQKTKTEAAINKFRWICSTHGNKGCRAFIITIGDEIVNIMNRHNHSKLSYITSRRGNTMILLDGFTFCRQVMKTKMELTVKKYRWCCSTHNNKGCSAFITTLRDEIINFNNNHNHSKRYNL</sequence>
<dbReference type="Proteomes" id="UP000324832">
    <property type="component" value="Unassembled WGS sequence"/>
</dbReference>
<dbReference type="AlphaFoldDB" id="A0A5E4Q006"/>
<dbReference type="InterPro" id="IPR007588">
    <property type="entry name" value="Znf_FLYWCH"/>
</dbReference>
<dbReference type="EMBL" id="FZQP02000837">
    <property type="protein sequence ID" value="VVC90627.1"/>
    <property type="molecule type" value="Genomic_DNA"/>
</dbReference>
<evidence type="ECO:0000313" key="5">
    <source>
        <dbReference type="EMBL" id="VVC90627.1"/>
    </source>
</evidence>
<reference evidence="5 6" key="1">
    <citation type="submission" date="2017-07" db="EMBL/GenBank/DDBJ databases">
        <authorList>
            <person name="Talla V."/>
            <person name="Backstrom N."/>
        </authorList>
    </citation>
    <scope>NUCLEOTIDE SEQUENCE [LARGE SCALE GENOMIC DNA]</scope>
</reference>
<evidence type="ECO:0000313" key="6">
    <source>
        <dbReference type="Proteomes" id="UP000324832"/>
    </source>
</evidence>